<protein>
    <submittedName>
        <fullName evidence="2">Uncharacterized protein</fullName>
    </submittedName>
</protein>
<organism evidence="2">
    <name type="scientific">Photinus pyralis</name>
    <name type="common">Common eastern firefly</name>
    <name type="synonym">Lampyris pyralis</name>
    <dbReference type="NCBI Taxonomy" id="7054"/>
    <lineage>
        <taxon>Eukaryota</taxon>
        <taxon>Metazoa</taxon>
        <taxon>Ecdysozoa</taxon>
        <taxon>Arthropoda</taxon>
        <taxon>Hexapoda</taxon>
        <taxon>Insecta</taxon>
        <taxon>Pterygota</taxon>
        <taxon>Neoptera</taxon>
        <taxon>Endopterygota</taxon>
        <taxon>Coleoptera</taxon>
        <taxon>Polyphaga</taxon>
        <taxon>Elateriformia</taxon>
        <taxon>Elateroidea</taxon>
        <taxon>Lampyridae</taxon>
        <taxon>Lampyrinae</taxon>
        <taxon>Photinus</taxon>
    </lineage>
</organism>
<name>A0A1Y1K7Q1_PHOPY</name>
<feature type="compositionally biased region" description="Polar residues" evidence="1">
    <location>
        <begin position="111"/>
        <end position="126"/>
    </location>
</feature>
<evidence type="ECO:0000313" key="2">
    <source>
        <dbReference type="EMBL" id="JAV56230.1"/>
    </source>
</evidence>
<sequence>MFRNMYLKFQKGKDLPQLNIGEGVQVQLKPDTDKRWQPATVSRQLTERAYEIDTGGTKYVRDRVNLKDRATSIQDLEKEENLIHKEMRTSCVPKEQNQMNKEKPASCVLTPKTSVPTPKKSLNMNVSDRPKRNIKPHRFKDFVYQ</sequence>
<reference evidence="2" key="1">
    <citation type="journal article" date="2016" name="Sci. Rep.">
        <title>Molecular characterization of firefly nuptial gifts: a multi-omics approach sheds light on postcopulatory sexual selection.</title>
        <authorList>
            <person name="Al-Wathiqui N."/>
            <person name="Fallon T.R."/>
            <person name="South A."/>
            <person name="Weng J.K."/>
            <person name="Lewis S.M."/>
        </authorList>
    </citation>
    <scope>NUCLEOTIDE SEQUENCE</scope>
</reference>
<dbReference type="EMBL" id="GEZM01093591">
    <property type="protein sequence ID" value="JAV56230.1"/>
    <property type="molecule type" value="Transcribed_RNA"/>
</dbReference>
<dbReference type="AlphaFoldDB" id="A0A1Y1K7Q1"/>
<evidence type="ECO:0000256" key="1">
    <source>
        <dbReference type="SAM" id="MobiDB-lite"/>
    </source>
</evidence>
<feature type="region of interest" description="Disordered" evidence="1">
    <location>
        <begin position="93"/>
        <end position="137"/>
    </location>
</feature>
<proteinExistence type="predicted"/>
<accession>A0A1Y1K7Q1</accession>